<keyword evidence="2" id="KW-0614">Plasmid</keyword>
<evidence type="ECO:0000313" key="3">
    <source>
        <dbReference type="Proteomes" id="UP000193100"/>
    </source>
</evidence>
<sequence>MACFGLTGPGSISEAAFTYMDLACALSSTADSLEGSWVGLWVVVAVGLTPFLFALLRGKAGYPTLAIIAAVSIYCSFVSIQGMQGMRSEIDRIELTKRDADFSSRPPGARQLAEVNDLVHILDEVTVNNTRIQRIEMWIILLQYISGCLVVIAGWSSTAIMSRRIKVPR</sequence>
<keyword evidence="1" id="KW-0812">Transmembrane</keyword>
<name>A0A1W6KFT0_9GAMM</name>
<dbReference type="AlphaFoldDB" id="A0A1W6KFT0"/>
<accession>A0A1W6KFT0</accession>
<feature type="transmembrane region" description="Helical" evidence="1">
    <location>
        <begin position="137"/>
        <end position="161"/>
    </location>
</feature>
<gene>
    <name evidence="2" type="ORF">MARSALSMR5_04250</name>
</gene>
<evidence type="ECO:0000256" key="1">
    <source>
        <dbReference type="SAM" id="Phobius"/>
    </source>
</evidence>
<feature type="transmembrane region" description="Helical" evidence="1">
    <location>
        <begin position="36"/>
        <end position="55"/>
    </location>
</feature>
<dbReference type="Proteomes" id="UP000193100">
    <property type="component" value="Plasmid pSMR5"/>
</dbReference>
<keyword evidence="1" id="KW-0472">Membrane</keyword>
<keyword evidence="1" id="KW-1133">Transmembrane helix</keyword>
<reference evidence="2 3" key="1">
    <citation type="submission" date="2017-04" db="EMBL/GenBank/DDBJ databases">
        <title>Genome Sequence of Marinobacter salarius strain SMR5 Isolated from a culture of the Diatom Skeletonema marinoi.</title>
        <authorList>
            <person name="Topel M."/>
            <person name="Pinder M.I.M."/>
            <person name="Johansson O.N."/>
            <person name="Kourtchenko O."/>
            <person name="Godhe A."/>
            <person name="Clarke A.K."/>
        </authorList>
    </citation>
    <scope>NUCLEOTIDE SEQUENCE [LARGE SCALE GENOMIC DNA]</scope>
    <source>
        <strain evidence="2 3">SMR5</strain>
        <plasmid evidence="3">Plasmid psmr5</plasmid>
    </source>
</reference>
<organism evidence="2 3">
    <name type="scientific">Marinobacter salarius</name>
    <dbReference type="NCBI Taxonomy" id="1420917"/>
    <lineage>
        <taxon>Bacteria</taxon>
        <taxon>Pseudomonadati</taxon>
        <taxon>Pseudomonadota</taxon>
        <taxon>Gammaproteobacteria</taxon>
        <taxon>Pseudomonadales</taxon>
        <taxon>Marinobacteraceae</taxon>
        <taxon>Marinobacter</taxon>
    </lineage>
</organism>
<protein>
    <submittedName>
        <fullName evidence="2">Uncharacterized protein</fullName>
    </submittedName>
</protein>
<geneLocation type="plasmid" evidence="3">
    <name>psmr5</name>
</geneLocation>
<feature type="transmembrane region" description="Helical" evidence="1">
    <location>
        <begin position="62"/>
        <end position="80"/>
    </location>
</feature>
<proteinExistence type="predicted"/>
<evidence type="ECO:0000313" key="2">
    <source>
        <dbReference type="EMBL" id="ARM86267.1"/>
    </source>
</evidence>
<dbReference type="EMBL" id="CP020932">
    <property type="protein sequence ID" value="ARM86267.1"/>
    <property type="molecule type" value="Genomic_DNA"/>
</dbReference>